<evidence type="ECO:0000256" key="2">
    <source>
        <dbReference type="ARBA" id="ARBA00004651"/>
    </source>
</evidence>
<keyword evidence="9" id="KW-0902">Two-component regulatory system</keyword>
<keyword evidence="14" id="KW-1185">Reference proteome</keyword>
<comment type="caution">
    <text evidence="13">The sequence shown here is derived from an EMBL/GenBank/DDBJ whole genome shotgun (WGS) entry which is preliminary data.</text>
</comment>
<evidence type="ECO:0000313" key="14">
    <source>
        <dbReference type="Proteomes" id="UP000460287"/>
    </source>
</evidence>
<evidence type="ECO:0000313" key="13">
    <source>
        <dbReference type="EMBL" id="MSR91357.1"/>
    </source>
</evidence>
<dbReference type="CDD" id="cd00082">
    <property type="entry name" value="HisKA"/>
    <property type="match status" value="1"/>
</dbReference>
<evidence type="ECO:0000256" key="8">
    <source>
        <dbReference type="ARBA" id="ARBA00022989"/>
    </source>
</evidence>
<dbReference type="InterPro" id="IPR003661">
    <property type="entry name" value="HisK_dim/P_dom"/>
</dbReference>
<name>A0A7X2MYC1_9CLOT</name>
<evidence type="ECO:0000256" key="11">
    <source>
        <dbReference type="SAM" id="Phobius"/>
    </source>
</evidence>
<dbReference type="GO" id="GO:0005886">
    <property type="term" value="C:plasma membrane"/>
    <property type="evidence" value="ECO:0007669"/>
    <property type="project" value="UniProtKB-SubCell"/>
</dbReference>
<keyword evidence="10 11" id="KW-0472">Membrane</keyword>
<dbReference type="InterPro" id="IPR005467">
    <property type="entry name" value="His_kinase_dom"/>
</dbReference>
<dbReference type="EMBL" id="VULX01000009">
    <property type="protein sequence ID" value="MSR91357.1"/>
    <property type="molecule type" value="Genomic_DNA"/>
</dbReference>
<feature type="transmembrane region" description="Helical" evidence="11">
    <location>
        <begin position="42"/>
        <end position="61"/>
    </location>
</feature>
<comment type="subcellular location">
    <subcellularLocation>
        <location evidence="2">Cell membrane</location>
        <topology evidence="2">Multi-pass membrane protein</topology>
    </subcellularLocation>
</comment>
<organism evidence="13 14">
    <name type="scientific">Inconstantimicrobium porci</name>
    <dbReference type="NCBI Taxonomy" id="2652291"/>
    <lineage>
        <taxon>Bacteria</taxon>
        <taxon>Bacillati</taxon>
        <taxon>Bacillota</taxon>
        <taxon>Clostridia</taxon>
        <taxon>Eubacteriales</taxon>
        <taxon>Clostridiaceae</taxon>
        <taxon>Inconstantimicrobium</taxon>
    </lineage>
</organism>
<evidence type="ECO:0000256" key="4">
    <source>
        <dbReference type="ARBA" id="ARBA00022475"/>
    </source>
</evidence>
<dbReference type="GO" id="GO:0016036">
    <property type="term" value="P:cellular response to phosphate starvation"/>
    <property type="evidence" value="ECO:0007669"/>
    <property type="project" value="TreeGrafter"/>
</dbReference>
<dbReference type="PANTHER" id="PTHR45453:SF2">
    <property type="entry name" value="HISTIDINE KINASE"/>
    <property type="match status" value="1"/>
</dbReference>
<dbReference type="Gene3D" id="3.30.565.10">
    <property type="entry name" value="Histidine kinase-like ATPase, C-terminal domain"/>
    <property type="match status" value="1"/>
</dbReference>
<dbReference type="InterPro" id="IPR036890">
    <property type="entry name" value="HATPase_C_sf"/>
</dbReference>
<evidence type="ECO:0000256" key="3">
    <source>
        <dbReference type="ARBA" id="ARBA00012438"/>
    </source>
</evidence>
<evidence type="ECO:0000256" key="1">
    <source>
        <dbReference type="ARBA" id="ARBA00000085"/>
    </source>
</evidence>
<reference evidence="13 14" key="1">
    <citation type="submission" date="2019-08" db="EMBL/GenBank/DDBJ databases">
        <title>In-depth cultivation of the pig gut microbiome towards novel bacterial diversity and tailored functional studies.</title>
        <authorList>
            <person name="Wylensek D."/>
            <person name="Hitch T.C.A."/>
            <person name="Clavel T."/>
        </authorList>
    </citation>
    <scope>NUCLEOTIDE SEQUENCE [LARGE SCALE GENOMIC DNA]</scope>
    <source>
        <strain evidence="13 14">WCA-383-APC-5B</strain>
    </source>
</reference>
<accession>A0A7X2MYC1</accession>
<dbReference type="SMART" id="SM00387">
    <property type="entry name" value="HATPase_c"/>
    <property type="match status" value="1"/>
</dbReference>
<sequence length="341" mass="40094">MKNIKRFIKDRICFLILYFFVTVIINTYMISLNAIRANIGDLVYLNVLIILIYTLGIFLDYKKWSKKYFELYNMLKSNYDMPDNEDDAETAIIKSIIKQDDEKYDEAVRDSIKRVKDMEEYISKWVHEIKIPISALNLILESIDDAEMEERIKIEVEKMNFLVNSVMYGSRSTASAEDIFLKQENLSDVVKQCIKSNAFMLIKNNIDIQIENVDYDIYTDKKWILYILDQLVNNSIKYVDKNKEKNTLEFRGNESEKYIELIIEDNGIGIAEQDLDRVFEKGFTGINGRNTVYKSTGMGLYFSSNIIKKLEHEMSVQSVKGSYTRFIIRFYKVADYLKVRI</sequence>
<proteinExistence type="predicted"/>
<evidence type="ECO:0000256" key="7">
    <source>
        <dbReference type="ARBA" id="ARBA00022777"/>
    </source>
</evidence>
<keyword evidence="5" id="KW-0808">Transferase</keyword>
<dbReference type="GO" id="GO:0004721">
    <property type="term" value="F:phosphoprotein phosphatase activity"/>
    <property type="evidence" value="ECO:0007669"/>
    <property type="project" value="TreeGrafter"/>
</dbReference>
<feature type="domain" description="Histidine kinase" evidence="12">
    <location>
        <begin position="124"/>
        <end position="334"/>
    </location>
</feature>
<evidence type="ECO:0000256" key="5">
    <source>
        <dbReference type="ARBA" id="ARBA00022679"/>
    </source>
</evidence>
<dbReference type="AlphaFoldDB" id="A0A7X2MYC1"/>
<dbReference type="PANTHER" id="PTHR45453">
    <property type="entry name" value="PHOSPHATE REGULON SENSOR PROTEIN PHOR"/>
    <property type="match status" value="1"/>
</dbReference>
<keyword evidence="8 11" id="KW-1133">Transmembrane helix</keyword>
<evidence type="ECO:0000256" key="10">
    <source>
        <dbReference type="ARBA" id="ARBA00023136"/>
    </source>
</evidence>
<evidence type="ECO:0000259" key="12">
    <source>
        <dbReference type="PROSITE" id="PS50109"/>
    </source>
</evidence>
<evidence type="ECO:0000256" key="9">
    <source>
        <dbReference type="ARBA" id="ARBA00023012"/>
    </source>
</evidence>
<evidence type="ECO:0000256" key="6">
    <source>
        <dbReference type="ARBA" id="ARBA00022692"/>
    </source>
</evidence>
<dbReference type="PROSITE" id="PS50109">
    <property type="entry name" value="HIS_KIN"/>
    <property type="match status" value="1"/>
</dbReference>
<dbReference type="Pfam" id="PF02518">
    <property type="entry name" value="HATPase_c"/>
    <property type="match status" value="1"/>
</dbReference>
<keyword evidence="6 11" id="KW-0812">Transmembrane</keyword>
<dbReference type="SMART" id="SM00388">
    <property type="entry name" value="HisKA"/>
    <property type="match status" value="1"/>
</dbReference>
<dbReference type="Proteomes" id="UP000460287">
    <property type="component" value="Unassembled WGS sequence"/>
</dbReference>
<dbReference type="GO" id="GO:0000155">
    <property type="term" value="F:phosphorelay sensor kinase activity"/>
    <property type="evidence" value="ECO:0007669"/>
    <property type="project" value="InterPro"/>
</dbReference>
<gene>
    <name evidence="13" type="ORF">FYJ33_08000</name>
</gene>
<dbReference type="SUPFAM" id="SSF55874">
    <property type="entry name" value="ATPase domain of HSP90 chaperone/DNA topoisomerase II/histidine kinase"/>
    <property type="match status" value="1"/>
</dbReference>
<keyword evidence="4" id="KW-1003">Cell membrane</keyword>
<dbReference type="InterPro" id="IPR003594">
    <property type="entry name" value="HATPase_dom"/>
</dbReference>
<keyword evidence="7 13" id="KW-0418">Kinase</keyword>
<feature type="transmembrane region" description="Helical" evidence="11">
    <location>
        <begin position="12"/>
        <end position="30"/>
    </location>
</feature>
<comment type="catalytic activity">
    <reaction evidence="1">
        <text>ATP + protein L-histidine = ADP + protein N-phospho-L-histidine.</text>
        <dbReference type="EC" id="2.7.13.3"/>
    </reaction>
</comment>
<protein>
    <recommendedName>
        <fullName evidence="3">histidine kinase</fullName>
        <ecNumber evidence="3">2.7.13.3</ecNumber>
    </recommendedName>
</protein>
<dbReference type="InterPro" id="IPR050351">
    <property type="entry name" value="BphY/WalK/GraS-like"/>
</dbReference>
<dbReference type="EC" id="2.7.13.3" evidence="3"/>